<dbReference type="GO" id="GO:0030246">
    <property type="term" value="F:carbohydrate binding"/>
    <property type="evidence" value="ECO:0007669"/>
    <property type="project" value="UniProtKB-KW"/>
</dbReference>
<evidence type="ECO:0000256" key="3">
    <source>
        <dbReference type="SAM" id="Phobius"/>
    </source>
</evidence>
<dbReference type="SUPFAM" id="SSF49899">
    <property type="entry name" value="Concanavalin A-like lectins/glucanases"/>
    <property type="match status" value="1"/>
</dbReference>
<name>A0A438GUA1_VITVI</name>
<gene>
    <name evidence="6" type="primary">LCB3_0</name>
    <name evidence="5" type="synonym">LCB3_1</name>
    <name evidence="6" type="ORF">CK203_059880</name>
    <name evidence="5" type="ORF">CK203_060384</name>
</gene>
<keyword evidence="2" id="KW-0430">Lectin</keyword>
<sequence length="119" mass="13525">MDTCNTGITHMESHKLLSSHLFMISIFFFLIFPSATSLSFNFTTFDRRNDNISIEGDAGDLTEGCITLTKDSYGNDPTQSRGRALYSERLYLWDPTSRNLTDFTTNFSFVIDSRNCVLP</sequence>
<dbReference type="InterPro" id="IPR050258">
    <property type="entry name" value="Leguminous_Lectin"/>
</dbReference>
<dbReference type="EMBL" id="QGNW01000757">
    <property type="protein sequence ID" value="RVW62870.1"/>
    <property type="molecule type" value="Genomic_DNA"/>
</dbReference>
<proteinExistence type="inferred from homology"/>
<dbReference type="Gramene" id="Vitis03g01118.t01">
    <property type="protein sequence ID" value="Vitis03g01118.t01.CDS"/>
    <property type="gene ID" value="Vitis03g01118"/>
</dbReference>
<reference evidence="6 7" key="1">
    <citation type="journal article" date="2018" name="PLoS Genet.">
        <title>Population sequencing reveals clonal diversity and ancestral inbreeding in the grapevine cultivar Chardonnay.</title>
        <authorList>
            <person name="Roach M.J."/>
            <person name="Johnson D.L."/>
            <person name="Bohlmann J."/>
            <person name="van Vuuren H.J."/>
            <person name="Jones S.J."/>
            <person name="Pretorius I.S."/>
            <person name="Schmidt S.A."/>
            <person name="Borneman A.R."/>
        </authorList>
    </citation>
    <scope>NUCLEOTIDE SEQUENCE [LARGE SCALE GENOMIC DNA]</scope>
    <source>
        <strain evidence="7">cv. Chardonnay</strain>
        <strain evidence="6">I10V1</strain>
        <tissue evidence="6">Leaf</tissue>
    </source>
</reference>
<evidence type="ECO:0000313" key="7">
    <source>
        <dbReference type="Proteomes" id="UP000288805"/>
    </source>
</evidence>
<accession>A0A438GUA1</accession>
<dbReference type="PANTHER" id="PTHR32401">
    <property type="entry name" value="CONCANAVALIN A-LIKE LECTIN FAMILY PROTEIN"/>
    <property type="match status" value="1"/>
</dbReference>
<dbReference type="OrthoDB" id="2014828at2759"/>
<evidence type="ECO:0000259" key="4">
    <source>
        <dbReference type="Pfam" id="PF00139"/>
    </source>
</evidence>
<evidence type="ECO:0000313" key="5">
    <source>
        <dbReference type="EMBL" id="RVW62870.1"/>
    </source>
</evidence>
<dbReference type="Pfam" id="PF00139">
    <property type="entry name" value="Lectin_legB"/>
    <property type="match status" value="1"/>
</dbReference>
<comment type="similarity">
    <text evidence="1">Belongs to the leguminous lectin family.</text>
</comment>
<protein>
    <submittedName>
        <fullName evidence="6">Putative bark agglutinin LECRPA3</fullName>
    </submittedName>
</protein>
<dbReference type="InterPro" id="IPR001220">
    <property type="entry name" value="Legume_lectin_dom"/>
</dbReference>
<dbReference type="PANTHER" id="PTHR32401:SF49">
    <property type="entry name" value="OS10G0129200 PROTEIN"/>
    <property type="match status" value="1"/>
</dbReference>
<dbReference type="Gene3D" id="2.60.120.200">
    <property type="match status" value="1"/>
</dbReference>
<feature type="domain" description="Legume lectin" evidence="4">
    <location>
        <begin position="37"/>
        <end position="113"/>
    </location>
</feature>
<organism evidence="6 7">
    <name type="scientific">Vitis vinifera</name>
    <name type="common">Grape</name>
    <dbReference type="NCBI Taxonomy" id="29760"/>
    <lineage>
        <taxon>Eukaryota</taxon>
        <taxon>Viridiplantae</taxon>
        <taxon>Streptophyta</taxon>
        <taxon>Embryophyta</taxon>
        <taxon>Tracheophyta</taxon>
        <taxon>Spermatophyta</taxon>
        <taxon>Magnoliopsida</taxon>
        <taxon>eudicotyledons</taxon>
        <taxon>Gunneridae</taxon>
        <taxon>Pentapetalae</taxon>
        <taxon>rosids</taxon>
        <taxon>Vitales</taxon>
        <taxon>Vitaceae</taxon>
        <taxon>Viteae</taxon>
        <taxon>Vitis</taxon>
    </lineage>
</organism>
<comment type="caution">
    <text evidence="6">The sequence shown here is derived from an EMBL/GenBank/DDBJ whole genome shotgun (WGS) entry which is preliminary data.</text>
</comment>
<feature type="transmembrane region" description="Helical" evidence="3">
    <location>
        <begin position="20"/>
        <end position="40"/>
    </location>
</feature>
<dbReference type="Proteomes" id="UP000288805">
    <property type="component" value="Unassembled WGS sequence"/>
</dbReference>
<keyword evidence="3" id="KW-0472">Membrane</keyword>
<evidence type="ECO:0000313" key="6">
    <source>
        <dbReference type="EMBL" id="RVW75782.1"/>
    </source>
</evidence>
<keyword evidence="3" id="KW-1133">Transmembrane helix</keyword>
<dbReference type="InterPro" id="IPR013320">
    <property type="entry name" value="ConA-like_dom_sf"/>
</dbReference>
<keyword evidence="3" id="KW-0812">Transmembrane</keyword>
<evidence type="ECO:0000256" key="2">
    <source>
        <dbReference type="ARBA" id="ARBA00022734"/>
    </source>
</evidence>
<dbReference type="EMBL" id="QGNW01000341">
    <property type="protein sequence ID" value="RVW75782.1"/>
    <property type="molecule type" value="Genomic_DNA"/>
</dbReference>
<dbReference type="AlphaFoldDB" id="A0A438GUA1"/>
<evidence type="ECO:0000256" key="1">
    <source>
        <dbReference type="ARBA" id="ARBA00007606"/>
    </source>
</evidence>